<dbReference type="Pfam" id="PF00001">
    <property type="entry name" value="7tm_1"/>
    <property type="match status" value="1"/>
</dbReference>
<gene>
    <name evidence="8" type="ORF">P5673_000822</name>
</gene>
<dbReference type="InterPro" id="IPR017452">
    <property type="entry name" value="GPCR_Rhodpsn_7TM"/>
</dbReference>
<dbReference type="PRINTS" id="PR00237">
    <property type="entry name" value="GPCRRHODOPSN"/>
</dbReference>
<dbReference type="CDD" id="cd00637">
    <property type="entry name" value="7tm_classA_rhodopsin-like"/>
    <property type="match status" value="1"/>
</dbReference>
<evidence type="ECO:0000256" key="1">
    <source>
        <dbReference type="ARBA" id="ARBA00004370"/>
    </source>
</evidence>
<evidence type="ECO:0000256" key="3">
    <source>
        <dbReference type="ARBA" id="ARBA00022989"/>
    </source>
</evidence>
<dbReference type="Gene3D" id="1.20.1070.10">
    <property type="entry name" value="Rhodopsin 7-helix transmembrane proteins"/>
    <property type="match status" value="1"/>
</dbReference>
<evidence type="ECO:0000256" key="5">
    <source>
        <dbReference type="SAM" id="MobiDB-lite"/>
    </source>
</evidence>
<evidence type="ECO:0000256" key="2">
    <source>
        <dbReference type="ARBA" id="ARBA00022692"/>
    </source>
</evidence>
<keyword evidence="3 6" id="KW-1133">Transmembrane helix</keyword>
<dbReference type="Proteomes" id="UP001249851">
    <property type="component" value="Unassembled WGS sequence"/>
</dbReference>
<dbReference type="GO" id="GO:0004930">
    <property type="term" value="F:G protein-coupled receptor activity"/>
    <property type="evidence" value="ECO:0007669"/>
    <property type="project" value="InterPro"/>
</dbReference>
<feature type="transmembrane region" description="Helical" evidence="6">
    <location>
        <begin position="171"/>
        <end position="192"/>
    </location>
</feature>
<evidence type="ECO:0000313" key="8">
    <source>
        <dbReference type="EMBL" id="KAK2574627.1"/>
    </source>
</evidence>
<feature type="transmembrane region" description="Helical" evidence="6">
    <location>
        <begin position="44"/>
        <end position="65"/>
    </location>
</feature>
<evidence type="ECO:0000313" key="9">
    <source>
        <dbReference type="Proteomes" id="UP001249851"/>
    </source>
</evidence>
<keyword evidence="8" id="KW-0675">Receptor</keyword>
<dbReference type="AlphaFoldDB" id="A0AAD9R7L8"/>
<dbReference type="FunFam" id="1.20.1070.10:FF:000368">
    <property type="entry name" value="Predicted protein"/>
    <property type="match status" value="1"/>
</dbReference>
<feature type="transmembrane region" description="Helical" evidence="6">
    <location>
        <begin position="6"/>
        <end position="32"/>
    </location>
</feature>
<feature type="transmembrane region" description="Helical" evidence="6">
    <location>
        <begin position="223"/>
        <end position="248"/>
    </location>
</feature>
<organism evidence="8 9">
    <name type="scientific">Acropora cervicornis</name>
    <name type="common">Staghorn coral</name>
    <dbReference type="NCBI Taxonomy" id="6130"/>
    <lineage>
        <taxon>Eukaryota</taxon>
        <taxon>Metazoa</taxon>
        <taxon>Cnidaria</taxon>
        <taxon>Anthozoa</taxon>
        <taxon>Hexacorallia</taxon>
        <taxon>Scleractinia</taxon>
        <taxon>Astrocoeniina</taxon>
        <taxon>Acroporidae</taxon>
        <taxon>Acropora</taxon>
    </lineage>
</organism>
<sequence>MASVPDILLAALFFLLIAVDVAGNALICMVVYRSKEMRRPMNYLLVNLAVADIVIGVFMLPRHVFHHTFQHPTGMTGDYLCKFMTGGGFIWMSAAASGILLIAIAIVRYFAVVHPLLRAFRLNNRHVLWITAVSWGFAILLTGPSLSSMVYDPKRDFCVEDWAEWYPARVHVAFVFIVNCIVPTTAMILLYARIIFKLWCNQDEITNSVQIARLKARRSATLMLINLTVVHALCWTPNYVLYFLISIFPVPSFHYGSTAYTITVLLVLVNAAADPMLYTWYIDGFKRGMRSAIYCCHRNRVNVLGGKTPRENITRKPAELGFSAQEQNNKDETVDTSHL</sequence>
<accession>A0AAD9R7L8</accession>
<comment type="subcellular location">
    <subcellularLocation>
        <location evidence="1">Membrane</location>
    </subcellularLocation>
</comment>
<dbReference type="EMBL" id="JARQWQ010000001">
    <property type="protein sequence ID" value="KAK2574627.1"/>
    <property type="molecule type" value="Genomic_DNA"/>
</dbReference>
<reference evidence="8" key="1">
    <citation type="journal article" date="2023" name="G3 (Bethesda)">
        <title>Whole genome assembly and annotation of the endangered Caribbean coral Acropora cervicornis.</title>
        <authorList>
            <person name="Selwyn J.D."/>
            <person name="Vollmer S.V."/>
        </authorList>
    </citation>
    <scope>NUCLEOTIDE SEQUENCE</scope>
    <source>
        <strain evidence="8">K2</strain>
    </source>
</reference>
<dbReference type="SUPFAM" id="SSF81321">
    <property type="entry name" value="Family A G protein-coupled receptor-like"/>
    <property type="match status" value="1"/>
</dbReference>
<dbReference type="PROSITE" id="PS50262">
    <property type="entry name" value="G_PROTEIN_RECEP_F1_2"/>
    <property type="match status" value="1"/>
</dbReference>
<protein>
    <submittedName>
        <fullName evidence="8">Pyroglutamylated RF-amide peptide receptor</fullName>
    </submittedName>
</protein>
<keyword evidence="4 6" id="KW-0472">Membrane</keyword>
<keyword evidence="2 6" id="KW-0812">Transmembrane</keyword>
<feature type="transmembrane region" description="Helical" evidence="6">
    <location>
        <begin position="260"/>
        <end position="281"/>
    </location>
</feature>
<reference evidence="8" key="2">
    <citation type="journal article" date="2023" name="Science">
        <title>Genomic signatures of disease resistance in endangered staghorn corals.</title>
        <authorList>
            <person name="Vollmer S.V."/>
            <person name="Selwyn J.D."/>
            <person name="Despard B.A."/>
            <person name="Roesel C.L."/>
        </authorList>
    </citation>
    <scope>NUCLEOTIDE SEQUENCE</scope>
    <source>
        <strain evidence="8">K2</strain>
    </source>
</reference>
<dbReference type="GO" id="GO:0016020">
    <property type="term" value="C:membrane"/>
    <property type="evidence" value="ECO:0007669"/>
    <property type="project" value="UniProtKB-SubCell"/>
</dbReference>
<comment type="caution">
    <text evidence="8">The sequence shown here is derived from an EMBL/GenBank/DDBJ whole genome shotgun (WGS) entry which is preliminary data.</text>
</comment>
<dbReference type="PANTHER" id="PTHR45698">
    <property type="entry name" value="TRACE AMINE-ASSOCIATED RECEPTOR 19N-RELATED"/>
    <property type="match status" value="1"/>
</dbReference>
<dbReference type="InterPro" id="IPR000276">
    <property type="entry name" value="GPCR_Rhodpsn"/>
</dbReference>
<evidence type="ECO:0000259" key="7">
    <source>
        <dbReference type="PROSITE" id="PS50262"/>
    </source>
</evidence>
<name>A0AAD9R7L8_ACRCE</name>
<evidence type="ECO:0000256" key="6">
    <source>
        <dbReference type="SAM" id="Phobius"/>
    </source>
</evidence>
<keyword evidence="9" id="KW-1185">Reference proteome</keyword>
<feature type="compositionally biased region" description="Basic and acidic residues" evidence="5">
    <location>
        <begin position="328"/>
        <end position="339"/>
    </location>
</feature>
<dbReference type="PANTHER" id="PTHR45698:SF1">
    <property type="entry name" value="TRACE AMINE-ASSOCIATED RECEPTOR 13C-LIKE"/>
    <property type="match status" value="1"/>
</dbReference>
<evidence type="ECO:0000256" key="4">
    <source>
        <dbReference type="ARBA" id="ARBA00023136"/>
    </source>
</evidence>
<feature type="domain" description="G-protein coupled receptors family 1 profile" evidence="7">
    <location>
        <begin position="23"/>
        <end position="278"/>
    </location>
</feature>
<feature type="region of interest" description="Disordered" evidence="5">
    <location>
        <begin position="318"/>
        <end position="339"/>
    </location>
</feature>
<feature type="transmembrane region" description="Helical" evidence="6">
    <location>
        <begin position="85"/>
        <end position="107"/>
    </location>
</feature>
<feature type="transmembrane region" description="Helical" evidence="6">
    <location>
        <begin position="127"/>
        <end position="151"/>
    </location>
</feature>
<proteinExistence type="predicted"/>